<evidence type="ECO:0000313" key="7">
    <source>
        <dbReference type="EMBL" id="VDP91825.1"/>
    </source>
</evidence>
<organism evidence="9">
    <name type="scientific">Echinostoma caproni</name>
    <dbReference type="NCBI Taxonomy" id="27848"/>
    <lineage>
        <taxon>Eukaryota</taxon>
        <taxon>Metazoa</taxon>
        <taxon>Spiralia</taxon>
        <taxon>Lophotrochozoa</taxon>
        <taxon>Platyhelminthes</taxon>
        <taxon>Trematoda</taxon>
        <taxon>Digenea</taxon>
        <taxon>Plagiorchiida</taxon>
        <taxon>Echinostomata</taxon>
        <taxon>Echinostomatoidea</taxon>
        <taxon>Echinostomatidae</taxon>
        <taxon>Echinostoma</taxon>
    </lineage>
</organism>
<dbReference type="InterPro" id="IPR046357">
    <property type="entry name" value="PPIase_dom_sf"/>
</dbReference>
<dbReference type="GO" id="GO:0005740">
    <property type="term" value="C:mitochondrial envelope"/>
    <property type="evidence" value="ECO:0007669"/>
    <property type="project" value="TreeGrafter"/>
</dbReference>
<dbReference type="InterPro" id="IPR001179">
    <property type="entry name" value="PPIase_FKBP_dom"/>
</dbReference>
<evidence type="ECO:0000256" key="2">
    <source>
        <dbReference type="ARBA" id="ARBA00022803"/>
    </source>
</evidence>
<keyword evidence="3" id="KW-0413">Isomerase</keyword>
<dbReference type="PANTHER" id="PTHR46512">
    <property type="entry name" value="PEPTIDYLPROLYL ISOMERASE"/>
    <property type="match status" value="1"/>
</dbReference>
<feature type="region of interest" description="Disordered" evidence="5">
    <location>
        <begin position="1"/>
        <end position="20"/>
    </location>
</feature>
<evidence type="ECO:0000256" key="1">
    <source>
        <dbReference type="ARBA" id="ARBA00022737"/>
    </source>
</evidence>
<dbReference type="Gene3D" id="1.25.40.10">
    <property type="entry name" value="Tetratricopeptide repeat domain"/>
    <property type="match status" value="1"/>
</dbReference>
<dbReference type="OrthoDB" id="532682at2759"/>
<dbReference type="EMBL" id="UZAN01057871">
    <property type="protein sequence ID" value="VDP91825.1"/>
    <property type="molecule type" value="Genomic_DNA"/>
</dbReference>
<evidence type="ECO:0000256" key="3">
    <source>
        <dbReference type="PROSITE-ProRule" id="PRU00277"/>
    </source>
</evidence>
<feature type="domain" description="PPIase FKBP-type" evidence="6">
    <location>
        <begin position="145"/>
        <end position="230"/>
    </location>
</feature>
<feature type="compositionally biased region" description="Polar residues" evidence="5">
    <location>
        <begin position="10"/>
        <end position="20"/>
    </location>
</feature>
<evidence type="ECO:0000313" key="8">
    <source>
        <dbReference type="Proteomes" id="UP000272942"/>
    </source>
</evidence>
<keyword evidence="3" id="KW-0697">Rotamase</keyword>
<dbReference type="InterPro" id="IPR019734">
    <property type="entry name" value="TPR_rpt"/>
</dbReference>
<evidence type="ECO:0000259" key="6">
    <source>
        <dbReference type="PROSITE" id="PS50059"/>
    </source>
</evidence>
<dbReference type="Proteomes" id="UP000272942">
    <property type="component" value="Unassembled WGS sequence"/>
</dbReference>
<evidence type="ECO:0000313" key="9">
    <source>
        <dbReference type="WBParaSite" id="ECPE_0001459301-mRNA-1"/>
    </source>
</evidence>
<reference evidence="7 8" key="2">
    <citation type="submission" date="2018-11" db="EMBL/GenBank/DDBJ databases">
        <authorList>
            <consortium name="Pathogen Informatics"/>
        </authorList>
    </citation>
    <scope>NUCLEOTIDE SEQUENCE [LARGE SCALE GENOMIC DNA]</scope>
    <source>
        <strain evidence="7 8">Egypt</strain>
    </source>
</reference>
<reference evidence="9" key="1">
    <citation type="submission" date="2016-06" db="UniProtKB">
        <authorList>
            <consortium name="WormBaseParasite"/>
        </authorList>
    </citation>
    <scope>IDENTIFICATION</scope>
</reference>
<evidence type="ECO:0000256" key="4">
    <source>
        <dbReference type="PROSITE-ProRule" id="PRU00339"/>
    </source>
</evidence>
<dbReference type="GO" id="GO:0044183">
    <property type="term" value="F:protein folding chaperone"/>
    <property type="evidence" value="ECO:0007669"/>
    <property type="project" value="TreeGrafter"/>
</dbReference>
<evidence type="ECO:0000256" key="5">
    <source>
        <dbReference type="SAM" id="MobiDB-lite"/>
    </source>
</evidence>
<dbReference type="PROSITE" id="PS50005">
    <property type="entry name" value="TPR"/>
    <property type="match status" value="1"/>
</dbReference>
<dbReference type="EC" id="5.2.1.8" evidence="3"/>
<accession>A0A183B5R8</accession>
<dbReference type="AlphaFoldDB" id="A0A183B5R8"/>
<dbReference type="SUPFAM" id="SSF48452">
    <property type="entry name" value="TPR-like"/>
    <property type="match status" value="1"/>
</dbReference>
<feature type="repeat" description="TPR" evidence="4">
    <location>
        <begin position="247"/>
        <end position="280"/>
    </location>
</feature>
<protein>
    <recommendedName>
        <fullName evidence="3">peptidylprolyl isomerase</fullName>
        <ecNumber evidence="3">5.2.1.8</ecNumber>
    </recommendedName>
</protein>
<dbReference type="GO" id="GO:0016020">
    <property type="term" value="C:membrane"/>
    <property type="evidence" value="ECO:0007669"/>
    <property type="project" value="TreeGrafter"/>
</dbReference>
<comment type="catalytic activity">
    <reaction evidence="3">
        <text>[protein]-peptidylproline (omega=180) = [protein]-peptidylproline (omega=0)</text>
        <dbReference type="Rhea" id="RHEA:16237"/>
        <dbReference type="Rhea" id="RHEA-COMP:10747"/>
        <dbReference type="Rhea" id="RHEA-COMP:10748"/>
        <dbReference type="ChEBI" id="CHEBI:83833"/>
        <dbReference type="ChEBI" id="CHEBI:83834"/>
        <dbReference type="EC" id="5.2.1.8"/>
    </reaction>
</comment>
<name>A0A183B5R8_9TREM</name>
<gene>
    <name evidence="7" type="ORF">ECPE_LOCUS14553</name>
</gene>
<dbReference type="GO" id="GO:0005829">
    <property type="term" value="C:cytosol"/>
    <property type="evidence" value="ECO:0007669"/>
    <property type="project" value="TreeGrafter"/>
</dbReference>
<dbReference type="GO" id="GO:0003755">
    <property type="term" value="F:peptidyl-prolyl cis-trans isomerase activity"/>
    <property type="evidence" value="ECO:0007669"/>
    <property type="project" value="UniProtKB-KW"/>
</dbReference>
<sequence length="337" mass="37433">MGRHKKRVSSKSGTFNEVTTLSPTTDEVEAPLTVTSVSNATNPATEMTVVAPEDNTKEEIWPGGDIKSDEVVDTTTARESVPLNESEPIEHEIPVDEHNANHDNDDTIANVDGESSEKLDILGNGLITKQVVEKGLGRETRPNHGDVVTVSYQCWLDEDGTLVEDMPELTFTLGDGDVIHALDLAIPLAELKEKFELIADARFAYGVRGREPDIPGNARLRYHVRLLASDDPPQYTTMSGKERLTVADQKREKGNYYFRREEYESAMNSYMKALKILSPDSVDQTEVDPATTTASPVDVSPDCFHEMDTLILKLHNNLAATQLKVIYRDFPKPSVYE</sequence>
<dbReference type="PANTHER" id="PTHR46512:SF1">
    <property type="entry name" value="PEPTIDYLPROLYL ISOMERASE"/>
    <property type="match status" value="1"/>
</dbReference>
<dbReference type="InterPro" id="IPR011990">
    <property type="entry name" value="TPR-like_helical_dom_sf"/>
</dbReference>
<dbReference type="WBParaSite" id="ECPE_0001459301-mRNA-1">
    <property type="protein sequence ID" value="ECPE_0001459301-mRNA-1"/>
    <property type="gene ID" value="ECPE_0001459301"/>
</dbReference>
<keyword evidence="8" id="KW-1185">Reference proteome</keyword>
<dbReference type="Pfam" id="PF00254">
    <property type="entry name" value="FKBP_C"/>
    <property type="match status" value="1"/>
</dbReference>
<keyword evidence="2 4" id="KW-0802">TPR repeat</keyword>
<dbReference type="Gene3D" id="3.10.50.40">
    <property type="match status" value="1"/>
</dbReference>
<keyword evidence="1" id="KW-0677">Repeat</keyword>
<dbReference type="InterPro" id="IPR050754">
    <property type="entry name" value="FKBP4/5/8-like"/>
</dbReference>
<dbReference type="SUPFAM" id="SSF54534">
    <property type="entry name" value="FKBP-like"/>
    <property type="match status" value="1"/>
</dbReference>
<dbReference type="GO" id="GO:0043066">
    <property type="term" value="P:negative regulation of apoptotic process"/>
    <property type="evidence" value="ECO:0007669"/>
    <property type="project" value="TreeGrafter"/>
</dbReference>
<dbReference type="GO" id="GO:0012505">
    <property type="term" value="C:endomembrane system"/>
    <property type="evidence" value="ECO:0007669"/>
    <property type="project" value="TreeGrafter"/>
</dbReference>
<proteinExistence type="predicted"/>
<dbReference type="PROSITE" id="PS50059">
    <property type="entry name" value="FKBP_PPIASE"/>
    <property type="match status" value="1"/>
</dbReference>